<dbReference type="KEGG" id="pgri:PgNI_10141"/>
<dbReference type="GeneID" id="41965025"/>
<accession>A0A6P8AY78</accession>
<sequence length="168" mass="18528">MMTYSPLVGSELPLLQLNPLETDEIQVRCKFVQASLDAEIRFKAPYYTWGNPNDTKPILLNEEVIIWLGMATEHSRAGIACMCDTVDESLRILLEGDGQPPLIFGDLPDTLVTKFHPILASAAASPKLLGIAVLGRDWFTRVLALQKLAMKSRVSFRTGAVDIGLCQL</sequence>
<keyword evidence="1" id="KW-1185">Reference proteome</keyword>
<reference evidence="1 2" key="1">
    <citation type="journal article" date="2019" name="Mol. Biol. Evol.">
        <title>Blast fungal genomes show frequent chromosomal changes, gene gains and losses, and effector gene turnover.</title>
        <authorList>
            <person name="Gomez Luciano L.B."/>
            <person name="Jason Tsai I."/>
            <person name="Chuma I."/>
            <person name="Tosa Y."/>
            <person name="Chen Y.H."/>
            <person name="Li J.Y."/>
            <person name="Li M.Y."/>
            <person name="Jade Lu M.Y."/>
            <person name="Nakayashiki H."/>
            <person name="Li W.H."/>
        </authorList>
    </citation>
    <scope>NUCLEOTIDE SEQUENCE [LARGE SCALE GENOMIC DNA]</scope>
    <source>
        <strain evidence="1 2">NI907</strain>
    </source>
</reference>
<proteinExistence type="predicted"/>
<reference evidence="2" key="3">
    <citation type="submission" date="2025-08" db="UniProtKB">
        <authorList>
            <consortium name="RefSeq"/>
        </authorList>
    </citation>
    <scope>IDENTIFICATION</scope>
    <source>
        <strain evidence="2">NI907</strain>
    </source>
</reference>
<name>A0A6P8AY78_PYRGI</name>
<dbReference type="AlphaFoldDB" id="A0A6P8AY78"/>
<dbReference type="Proteomes" id="UP000515153">
    <property type="component" value="Chromosome VII"/>
</dbReference>
<reference evidence="2" key="2">
    <citation type="submission" date="2019-10" db="EMBL/GenBank/DDBJ databases">
        <authorList>
            <consortium name="NCBI Genome Project"/>
        </authorList>
    </citation>
    <scope>NUCLEOTIDE SEQUENCE</scope>
    <source>
        <strain evidence="2">NI907</strain>
    </source>
</reference>
<dbReference type="RefSeq" id="XP_030979891.1">
    <property type="nucleotide sequence ID" value="XM_031130117.1"/>
</dbReference>
<evidence type="ECO:0000313" key="1">
    <source>
        <dbReference type="Proteomes" id="UP000515153"/>
    </source>
</evidence>
<protein>
    <recommendedName>
        <fullName evidence="3">Heterokaryon incompatibility domain-containing protein</fullName>
    </recommendedName>
</protein>
<gene>
    <name evidence="2" type="ORF">PgNI_10141</name>
</gene>
<evidence type="ECO:0008006" key="3">
    <source>
        <dbReference type="Google" id="ProtNLM"/>
    </source>
</evidence>
<evidence type="ECO:0000313" key="2">
    <source>
        <dbReference type="RefSeq" id="XP_030979891.1"/>
    </source>
</evidence>
<organism evidence="1 2">
    <name type="scientific">Pyricularia grisea</name>
    <name type="common">Crabgrass-specific blast fungus</name>
    <name type="synonym">Magnaporthe grisea</name>
    <dbReference type="NCBI Taxonomy" id="148305"/>
    <lineage>
        <taxon>Eukaryota</taxon>
        <taxon>Fungi</taxon>
        <taxon>Dikarya</taxon>
        <taxon>Ascomycota</taxon>
        <taxon>Pezizomycotina</taxon>
        <taxon>Sordariomycetes</taxon>
        <taxon>Sordariomycetidae</taxon>
        <taxon>Magnaporthales</taxon>
        <taxon>Pyriculariaceae</taxon>
        <taxon>Pyricularia</taxon>
    </lineage>
</organism>